<name>A0A1L9R7X7_ASPWE</name>
<dbReference type="Gene3D" id="3.40.50.720">
    <property type="entry name" value="NAD(P)-binding Rossmann-like Domain"/>
    <property type="match status" value="1"/>
</dbReference>
<keyword evidence="2" id="KW-0560">Oxidoreductase</keyword>
<keyword evidence="5" id="KW-1185">Reference proteome</keyword>
<dbReference type="PRINTS" id="PR00080">
    <property type="entry name" value="SDRFAMILY"/>
</dbReference>
<evidence type="ECO:0000256" key="3">
    <source>
        <dbReference type="RuleBase" id="RU000363"/>
    </source>
</evidence>
<dbReference type="RefSeq" id="XP_040684664.1">
    <property type="nucleotide sequence ID" value="XM_040828864.1"/>
</dbReference>
<dbReference type="PANTHER" id="PTHR24322:SF736">
    <property type="entry name" value="RETINOL DEHYDROGENASE 10"/>
    <property type="match status" value="1"/>
</dbReference>
<sequence>MPKYLNLPREGLYIDPLAQILRKTLLNPIPGLLLWLYTQSNPSSPLTSLSEPAKWATILGLILLANDSLTFWSRNNWVSDCWGGEKEIVVVTGGAGGIGASVACRLGREGVRVVVVDVVPLTYDIAGMKIVYYKCDLSDEIEVKNISDRIRREVGNPTVLINNAGLCRGQPISQGSYHDNSITLRTNLLAPFLLTKEFLPDMIKHDHGHIFTISSMSAYIPPAGVADYAASKAGLIASHESLGLELKHTHKTPRVRTSLAVLSFIKTPLFKGETNQARFLTPLMHVDTVGDAIVDTLYSGYARTIYLPGIMRFLAGIRGAPEWVQMGIRGESQKLRVDFRGRQTVDSKTGKIAS</sequence>
<dbReference type="GO" id="GO:0016616">
    <property type="term" value="F:oxidoreductase activity, acting on the CH-OH group of donors, NAD or NADP as acceptor"/>
    <property type="evidence" value="ECO:0007669"/>
    <property type="project" value="TreeGrafter"/>
</dbReference>
<dbReference type="PANTHER" id="PTHR24322">
    <property type="entry name" value="PKSB"/>
    <property type="match status" value="1"/>
</dbReference>
<dbReference type="OrthoDB" id="10253736at2759"/>
<dbReference type="InterPro" id="IPR002347">
    <property type="entry name" value="SDR_fam"/>
</dbReference>
<dbReference type="SUPFAM" id="SSF51735">
    <property type="entry name" value="NAD(P)-binding Rossmann-fold domains"/>
    <property type="match status" value="1"/>
</dbReference>
<dbReference type="AlphaFoldDB" id="A0A1L9R7X7"/>
<dbReference type="PRINTS" id="PR00081">
    <property type="entry name" value="GDHRDH"/>
</dbReference>
<dbReference type="Pfam" id="PF00106">
    <property type="entry name" value="adh_short"/>
    <property type="match status" value="1"/>
</dbReference>
<evidence type="ECO:0000313" key="5">
    <source>
        <dbReference type="Proteomes" id="UP000184383"/>
    </source>
</evidence>
<proteinExistence type="inferred from homology"/>
<evidence type="ECO:0000313" key="4">
    <source>
        <dbReference type="EMBL" id="OJJ30987.1"/>
    </source>
</evidence>
<evidence type="ECO:0000256" key="2">
    <source>
        <dbReference type="ARBA" id="ARBA00023002"/>
    </source>
</evidence>
<organism evidence="4 5">
    <name type="scientific">Aspergillus wentii DTO 134E9</name>
    <dbReference type="NCBI Taxonomy" id="1073089"/>
    <lineage>
        <taxon>Eukaryota</taxon>
        <taxon>Fungi</taxon>
        <taxon>Dikarya</taxon>
        <taxon>Ascomycota</taxon>
        <taxon>Pezizomycotina</taxon>
        <taxon>Eurotiomycetes</taxon>
        <taxon>Eurotiomycetidae</taxon>
        <taxon>Eurotiales</taxon>
        <taxon>Aspergillaceae</taxon>
        <taxon>Aspergillus</taxon>
        <taxon>Aspergillus subgen. Cremei</taxon>
    </lineage>
</organism>
<dbReference type="GeneID" id="63744712"/>
<dbReference type="EMBL" id="KV878216">
    <property type="protein sequence ID" value="OJJ30987.1"/>
    <property type="molecule type" value="Genomic_DNA"/>
</dbReference>
<dbReference type="VEuPathDB" id="FungiDB:ASPWEDRAFT_118976"/>
<comment type="similarity">
    <text evidence="1 3">Belongs to the short-chain dehydrogenases/reductases (SDR) family.</text>
</comment>
<gene>
    <name evidence="4" type="ORF">ASPWEDRAFT_118976</name>
</gene>
<dbReference type="InterPro" id="IPR036291">
    <property type="entry name" value="NAD(P)-bd_dom_sf"/>
</dbReference>
<dbReference type="STRING" id="1073089.A0A1L9R7X7"/>
<dbReference type="Proteomes" id="UP000184383">
    <property type="component" value="Unassembled WGS sequence"/>
</dbReference>
<evidence type="ECO:0008006" key="6">
    <source>
        <dbReference type="Google" id="ProtNLM"/>
    </source>
</evidence>
<protein>
    <recommendedName>
        <fullName evidence="6">NAD(P)-binding protein</fullName>
    </recommendedName>
</protein>
<accession>A0A1L9R7X7</accession>
<reference evidence="5" key="1">
    <citation type="journal article" date="2017" name="Genome Biol.">
        <title>Comparative genomics reveals high biological diversity and specific adaptations in the industrially and medically important fungal genus Aspergillus.</title>
        <authorList>
            <person name="de Vries R.P."/>
            <person name="Riley R."/>
            <person name="Wiebenga A."/>
            <person name="Aguilar-Osorio G."/>
            <person name="Amillis S."/>
            <person name="Uchima C.A."/>
            <person name="Anderluh G."/>
            <person name="Asadollahi M."/>
            <person name="Askin M."/>
            <person name="Barry K."/>
            <person name="Battaglia E."/>
            <person name="Bayram O."/>
            <person name="Benocci T."/>
            <person name="Braus-Stromeyer S.A."/>
            <person name="Caldana C."/>
            <person name="Canovas D."/>
            <person name="Cerqueira G.C."/>
            <person name="Chen F."/>
            <person name="Chen W."/>
            <person name="Choi C."/>
            <person name="Clum A."/>
            <person name="Dos Santos R.A."/>
            <person name="Damasio A.R."/>
            <person name="Diallinas G."/>
            <person name="Emri T."/>
            <person name="Fekete E."/>
            <person name="Flipphi M."/>
            <person name="Freyberg S."/>
            <person name="Gallo A."/>
            <person name="Gournas C."/>
            <person name="Habgood R."/>
            <person name="Hainaut M."/>
            <person name="Harispe M.L."/>
            <person name="Henrissat B."/>
            <person name="Hilden K.S."/>
            <person name="Hope R."/>
            <person name="Hossain A."/>
            <person name="Karabika E."/>
            <person name="Karaffa L."/>
            <person name="Karanyi Z."/>
            <person name="Krasevec N."/>
            <person name="Kuo A."/>
            <person name="Kusch H."/>
            <person name="LaButti K."/>
            <person name="Lagendijk E.L."/>
            <person name="Lapidus A."/>
            <person name="Levasseur A."/>
            <person name="Lindquist E."/>
            <person name="Lipzen A."/>
            <person name="Logrieco A.F."/>
            <person name="MacCabe A."/>
            <person name="Maekelae M.R."/>
            <person name="Malavazi I."/>
            <person name="Melin P."/>
            <person name="Meyer V."/>
            <person name="Mielnichuk N."/>
            <person name="Miskei M."/>
            <person name="Molnar A.P."/>
            <person name="Mule G."/>
            <person name="Ngan C.Y."/>
            <person name="Orejas M."/>
            <person name="Orosz E."/>
            <person name="Ouedraogo J.P."/>
            <person name="Overkamp K.M."/>
            <person name="Park H.-S."/>
            <person name="Perrone G."/>
            <person name="Piumi F."/>
            <person name="Punt P.J."/>
            <person name="Ram A.F."/>
            <person name="Ramon A."/>
            <person name="Rauscher S."/>
            <person name="Record E."/>
            <person name="Riano-Pachon D.M."/>
            <person name="Robert V."/>
            <person name="Roehrig J."/>
            <person name="Ruller R."/>
            <person name="Salamov A."/>
            <person name="Salih N.S."/>
            <person name="Samson R.A."/>
            <person name="Sandor E."/>
            <person name="Sanguinetti M."/>
            <person name="Schuetze T."/>
            <person name="Sepcic K."/>
            <person name="Shelest E."/>
            <person name="Sherlock G."/>
            <person name="Sophianopoulou V."/>
            <person name="Squina F.M."/>
            <person name="Sun H."/>
            <person name="Susca A."/>
            <person name="Todd R.B."/>
            <person name="Tsang A."/>
            <person name="Unkles S.E."/>
            <person name="van de Wiele N."/>
            <person name="van Rossen-Uffink D."/>
            <person name="Oliveira J.V."/>
            <person name="Vesth T.C."/>
            <person name="Visser J."/>
            <person name="Yu J.-H."/>
            <person name="Zhou M."/>
            <person name="Andersen M.R."/>
            <person name="Archer D.B."/>
            <person name="Baker S.E."/>
            <person name="Benoit I."/>
            <person name="Brakhage A.A."/>
            <person name="Braus G.H."/>
            <person name="Fischer R."/>
            <person name="Frisvad J.C."/>
            <person name="Goldman G.H."/>
            <person name="Houbraken J."/>
            <person name="Oakley B."/>
            <person name="Pocsi I."/>
            <person name="Scazzocchio C."/>
            <person name="Seiboth B."/>
            <person name="vanKuyk P.A."/>
            <person name="Wortman J."/>
            <person name="Dyer P.S."/>
            <person name="Grigoriev I.V."/>
        </authorList>
    </citation>
    <scope>NUCLEOTIDE SEQUENCE [LARGE SCALE GENOMIC DNA]</scope>
    <source>
        <strain evidence="5">DTO 134E9</strain>
    </source>
</reference>
<evidence type="ECO:0000256" key="1">
    <source>
        <dbReference type="ARBA" id="ARBA00006484"/>
    </source>
</evidence>